<keyword evidence="2" id="KW-0675">Receptor</keyword>
<reference evidence="2" key="1">
    <citation type="submission" date="2020-06" db="EMBL/GenBank/DDBJ databases">
        <authorList>
            <person name="Li T."/>
            <person name="Hu X."/>
            <person name="Zhang T."/>
            <person name="Song X."/>
            <person name="Zhang H."/>
            <person name="Dai N."/>
            <person name="Sheng W."/>
            <person name="Hou X."/>
            <person name="Wei L."/>
        </authorList>
    </citation>
    <scope>NUCLEOTIDE SEQUENCE</scope>
    <source>
        <strain evidence="2">G02</strain>
        <tissue evidence="2">Leaf</tissue>
    </source>
</reference>
<organism evidence="2">
    <name type="scientific">Sesamum radiatum</name>
    <name type="common">Black benniseed</name>
    <dbReference type="NCBI Taxonomy" id="300843"/>
    <lineage>
        <taxon>Eukaryota</taxon>
        <taxon>Viridiplantae</taxon>
        <taxon>Streptophyta</taxon>
        <taxon>Embryophyta</taxon>
        <taxon>Tracheophyta</taxon>
        <taxon>Spermatophyta</taxon>
        <taxon>Magnoliopsida</taxon>
        <taxon>eudicotyledons</taxon>
        <taxon>Gunneridae</taxon>
        <taxon>Pentapetalae</taxon>
        <taxon>asterids</taxon>
        <taxon>lamiids</taxon>
        <taxon>Lamiales</taxon>
        <taxon>Pedaliaceae</taxon>
        <taxon>Sesamum</taxon>
    </lineage>
</organism>
<name>A0AAW2LRB2_SESRA</name>
<gene>
    <name evidence="2" type="ORF">Sradi_5393700</name>
</gene>
<reference evidence="2" key="2">
    <citation type="journal article" date="2024" name="Plant">
        <title>Genomic evolution and insights into agronomic trait innovations of Sesamum species.</title>
        <authorList>
            <person name="Miao H."/>
            <person name="Wang L."/>
            <person name="Qu L."/>
            <person name="Liu H."/>
            <person name="Sun Y."/>
            <person name="Le M."/>
            <person name="Wang Q."/>
            <person name="Wei S."/>
            <person name="Zheng Y."/>
            <person name="Lin W."/>
            <person name="Duan Y."/>
            <person name="Cao H."/>
            <person name="Xiong S."/>
            <person name="Wang X."/>
            <person name="Wei L."/>
            <person name="Li C."/>
            <person name="Ma Q."/>
            <person name="Ju M."/>
            <person name="Zhao R."/>
            <person name="Li G."/>
            <person name="Mu C."/>
            <person name="Tian Q."/>
            <person name="Mei H."/>
            <person name="Zhang T."/>
            <person name="Gao T."/>
            <person name="Zhang H."/>
        </authorList>
    </citation>
    <scope>NUCLEOTIDE SEQUENCE</scope>
    <source>
        <strain evidence="2">G02</strain>
    </source>
</reference>
<feature type="compositionally biased region" description="Polar residues" evidence="1">
    <location>
        <begin position="84"/>
        <end position="101"/>
    </location>
</feature>
<dbReference type="GO" id="GO:0016301">
    <property type="term" value="F:kinase activity"/>
    <property type="evidence" value="ECO:0007669"/>
    <property type="project" value="UniProtKB-KW"/>
</dbReference>
<dbReference type="AlphaFoldDB" id="A0AAW2LRB2"/>
<keyword evidence="2" id="KW-0418">Kinase</keyword>
<protein>
    <submittedName>
        <fullName evidence="2">LRR receptor-like serine/threonine-protein kinase</fullName>
    </submittedName>
</protein>
<comment type="caution">
    <text evidence="2">The sequence shown here is derived from an EMBL/GenBank/DDBJ whole genome shotgun (WGS) entry which is preliminary data.</text>
</comment>
<dbReference type="EMBL" id="JACGWJ010000024">
    <property type="protein sequence ID" value="KAL0321322.1"/>
    <property type="molecule type" value="Genomic_DNA"/>
</dbReference>
<feature type="compositionally biased region" description="Basic and acidic residues" evidence="1">
    <location>
        <begin position="54"/>
        <end position="63"/>
    </location>
</feature>
<evidence type="ECO:0000256" key="1">
    <source>
        <dbReference type="SAM" id="MobiDB-lite"/>
    </source>
</evidence>
<sequence>MVKVAVLCTNTTPSVRPTMSEVVQMIEGKMEIPDAVPVEGSTYTSDVRFKAMKDFHQQKRKESSSGSTDTQINSTTTHRDAAFSSCTSEFDQISGDSVTLP</sequence>
<evidence type="ECO:0000313" key="2">
    <source>
        <dbReference type="EMBL" id="KAL0321322.1"/>
    </source>
</evidence>
<proteinExistence type="predicted"/>
<accession>A0AAW2LRB2</accession>
<feature type="compositionally biased region" description="Polar residues" evidence="1">
    <location>
        <begin position="64"/>
        <end position="76"/>
    </location>
</feature>
<feature type="region of interest" description="Disordered" evidence="1">
    <location>
        <begin position="54"/>
        <end position="101"/>
    </location>
</feature>
<keyword evidence="2" id="KW-0808">Transferase</keyword>